<dbReference type="Proteomes" id="UP000242188">
    <property type="component" value="Unassembled WGS sequence"/>
</dbReference>
<dbReference type="InterPro" id="IPR005492">
    <property type="entry name" value="EPTP"/>
</dbReference>
<sequence length="663" mass="76029">MDISGLWALLQIVVLGISRTVSESVYRNPCAGLKSTDLLEEAIPRNGKLPVGVKVIYDTSSHVHAFEFNDETTDVQLRSQPLFHKCSKFPEEFSVFFVIKHKRIFGKKECVLRVRNQMTSIVSINLTNKYIMLVYNSRRVKFRNTVLLDNKWHTVGLSVTGSDVIMTTDCRSRKRKRLKRKFPANIPFQNGTFQLASCRPGSGVVRGIIKDLVWVPGADAVRRACPPRIPKHTHMDNRLPSLPDLYGIASPGPRWEDCTWMDVGSVAYDLHSESLKVCVNGIWQHLSVTVPEKEPVPKRLDYLELYQDLRTPGPSIDVEVFTIPGEGMFAVFANSGRKRHDVSALYKWTDKSMTLYQRLKTNMAQAWEFFTIDGGFFLAVANYGQDDGILTNSTIFKWQRRKRKFKEYQQLPTYTARDFEYFKVDGTHYLAVANHAQGNSQTTESVIYVWNVTSHVFQEMQRVNTVGAYDWTHFTVGGYTFLALAQAFDGLTTQLDSRIYILQDDQFFLFQTMETNGATDWEVFTISGTVYMAVANAYNYGPQNFSKTKTHYTNSTIYRLNMDKRAFERFQNLGTYSAVDWEFFTIGDDKFLLVSNAQNGGEERELRSTMYRWQGLDGFVPVHVMATLPNSDWEVFTDDDDVYFIYTNAKGRNSQILKAKMVL</sequence>
<evidence type="ECO:0000256" key="3">
    <source>
        <dbReference type="ARBA" id="ARBA00022737"/>
    </source>
</evidence>
<proteinExistence type="predicted"/>
<comment type="caution">
    <text evidence="5">The sequence shown here is derived from an EMBL/GenBank/DDBJ whole genome shotgun (WGS) entry which is preliminary data.</text>
</comment>
<dbReference type="PANTHER" id="PTHR15261">
    <property type="entry name" value="THROMBOSPONDIN-TYPE LAMININ G DOMAIN AND EAR REPEAT-CONTAINING"/>
    <property type="match status" value="1"/>
</dbReference>
<protein>
    <submittedName>
        <fullName evidence="5">Thrombospondin-type laminin G domain and EAR repeat-containing protein</fullName>
    </submittedName>
</protein>
<dbReference type="InterPro" id="IPR013320">
    <property type="entry name" value="ConA-like_dom_sf"/>
</dbReference>
<keyword evidence="3" id="KW-0677">Repeat</keyword>
<feature type="chain" id="PRO_5012284300" evidence="4">
    <location>
        <begin position="23"/>
        <end position="663"/>
    </location>
</feature>
<evidence type="ECO:0000256" key="1">
    <source>
        <dbReference type="ARBA" id="ARBA00004645"/>
    </source>
</evidence>
<dbReference type="STRING" id="6573.A0A210QRN1"/>
<dbReference type="InterPro" id="IPR009039">
    <property type="entry name" value="EAR"/>
</dbReference>
<gene>
    <name evidence="5" type="ORF">KP79_PYT24315</name>
</gene>
<dbReference type="Gene3D" id="2.60.120.200">
    <property type="match status" value="1"/>
</dbReference>
<keyword evidence="6" id="KW-1185">Reference proteome</keyword>
<feature type="signal peptide" evidence="4">
    <location>
        <begin position="1"/>
        <end position="22"/>
    </location>
</feature>
<dbReference type="GO" id="GO:0032420">
    <property type="term" value="C:stereocilium"/>
    <property type="evidence" value="ECO:0007669"/>
    <property type="project" value="UniProtKB-SubCell"/>
</dbReference>
<reference evidence="5 6" key="1">
    <citation type="journal article" date="2017" name="Nat. Ecol. Evol.">
        <title>Scallop genome provides insights into evolution of bilaterian karyotype and development.</title>
        <authorList>
            <person name="Wang S."/>
            <person name="Zhang J."/>
            <person name="Jiao W."/>
            <person name="Li J."/>
            <person name="Xun X."/>
            <person name="Sun Y."/>
            <person name="Guo X."/>
            <person name="Huan P."/>
            <person name="Dong B."/>
            <person name="Zhang L."/>
            <person name="Hu X."/>
            <person name="Sun X."/>
            <person name="Wang J."/>
            <person name="Zhao C."/>
            <person name="Wang Y."/>
            <person name="Wang D."/>
            <person name="Huang X."/>
            <person name="Wang R."/>
            <person name="Lv J."/>
            <person name="Li Y."/>
            <person name="Zhang Z."/>
            <person name="Liu B."/>
            <person name="Lu W."/>
            <person name="Hui Y."/>
            <person name="Liang J."/>
            <person name="Zhou Z."/>
            <person name="Hou R."/>
            <person name="Li X."/>
            <person name="Liu Y."/>
            <person name="Li H."/>
            <person name="Ning X."/>
            <person name="Lin Y."/>
            <person name="Zhao L."/>
            <person name="Xing Q."/>
            <person name="Dou J."/>
            <person name="Li Y."/>
            <person name="Mao J."/>
            <person name="Guo H."/>
            <person name="Dou H."/>
            <person name="Li T."/>
            <person name="Mu C."/>
            <person name="Jiang W."/>
            <person name="Fu Q."/>
            <person name="Fu X."/>
            <person name="Miao Y."/>
            <person name="Liu J."/>
            <person name="Yu Q."/>
            <person name="Li R."/>
            <person name="Liao H."/>
            <person name="Li X."/>
            <person name="Kong Y."/>
            <person name="Jiang Z."/>
            <person name="Chourrout D."/>
            <person name="Li R."/>
            <person name="Bao Z."/>
        </authorList>
    </citation>
    <scope>NUCLEOTIDE SEQUENCE [LARGE SCALE GENOMIC DNA]</scope>
    <source>
        <strain evidence="5 6">PY_sf001</strain>
    </source>
</reference>
<evidence type="ECO:0000313" key="6">
    <source>
        <dbReference type="Proteomes" id="UP000242188"/>
    </source>
</evidence>
<evidence type="ECO:0000256" key="4">
    <source>
        <dbReference type="SAM" id="SignalP"/>
    </source>
</evidence>
<dbReference type="Pfam" id="PF03736">
    <property type="entry name" value="EPTP"/>
    <property type="match status" value="5"/>
</dbReference>
<evidence type="ECO:0000313" key="5">
    <source>
        <dbReference type="EMBL" id="OWF51390.1"/>
    </source>
</evidence>
<keyword evidence="2 4" id="KW-0732">Signal</keyword>
<dbReference type="PROSITE" id="PS50912">
    <property type="entry name" value="EAR"/>
    <property type="match status" value="5"/>
</dbReference>
<evidence type="ECO:0000256" key="2">
    <source>
        <dbReference type="ARBA" id="ARBA00022729"/>
    </source>
</evidence>
<dbReference type="PANTHER" id="PTHR15261:SF4">
    <property type="entry name" value="THROMBOSPONDIN-TYPE LAMININ G DOMAIN AND EAR REPEAT-CONTAINING PROTEIN"/>
    <property type="match status" value="1"/>
</dbReference>
<name>A0A210QRN1_MIZYE</name>
<dbReference type="EMBL" id="NEDP02002269">
    <property type="protein sequence ID" value="OWF51390.1"/>
    <property type="molecule type" value="Genomic_DNA"/>
</dbReference>
<dbReference type="GO" id="GO:0007165">
    <property type="term" value="P:signal transduction"/>
    <property type="evidence" value="ECO:0007669"/>
    <property type="project" value="TreeGrafter"/>
</dbReference>
<dbReference type="OrthoDB" id="408373at2759"/>
<organism evidence="5 6">
    <name type="scientific">Mizuhopecten yessoensis</name>
    <name type="common">Japanese scallop</name>
    <name type="synonym">Patinopecten yessoensis</name>
    <dbReference type="NCBI Taxonomy" id="6573"/>
    <lineage>
        <taxon>Eukaryota</taxon>
        <taxon>Metazoa</taxon>
        <taxon>Spiralia</taxon>
        <taxon>Lophotrochozoa</taxon>
        <taxon>Mollusca</taxon>
        <taxon>Bivalvia</taxon>
        <taxon>Autobranchia</taxon>
        <taxon>Pteriomorphia</taxon>
        <taxon>Pectinida</taxon>
        <taxon>Pectinoidea</taxon>
        <taxon>Pectinidae</taxon>
        <taxon>Mizuhopecten</taxon>
    </lineage>
</organism>
<dbReference type="SUPFAM" id="SSF49899">
    <property type="entry name" value="Concanavalin A-like lectins/glucanases"/>
    <property type="match status" value="1"/>
</dbReference>
<comment type="subcellular location">
    <subcellularLocation>
        <location evidence="1">Cell projection</location>
        <location evidence="1">Stereocilium</location>
    </subcellularLocation>
</comment>
<accession>A0A210QRN1</accession>
<dbReference type="AlphaFoldDB" id="A0A210QRN1"/>